<dbReference type="Proteomes" id="UP000664795">
    <property type="component" value="Unassembled WGS sequence"/>
</dbReference>
<accession>A0A939G8A9</accession>
<dbReference type="AlphaFoldDB" id="A0A939G8A9"/>
<proteinExistence type="predicted"/>
<dbReference type="EMBL" id="JAFMYU010000012">
    <property type="protein sequence ID" value="MBO0932474.1"/>
    <property type="molecule type" value="Genomic_DNA"/>
</dbReference>
<dbReference type="InterPro" id="IPR032710">
    <property type="entry name" value="NTF2-like_dom_sf"/>
</dbReference>
<dbReference type="Gene3D" id="3.10.450.50">
    <property type="match status" value="1"/>
</dbReference>
<keyword evidence="2" id="KW-1185">Reference proteome</keyword>
<dbReference type="SUPFAM" id="SSF54427">
    <property type="entry name" value="NTF2-like"/>
    <property type="match status" value="1"/>
</dbReference>
<gene>
    <name evidence="1" type="ORF">J2I48_15790</name>
</gene>
<sequence>MLAALLTLLFGTAYGQKSTMAADEKAIQNTVDAMLKSWHTHNYNDIATWATPDADWVNVVGMWWKGREEVRLAHQVFHDMFFKTTPLTQQSLTIRFVTPEVAIGHLLWHIGAYYPPDGIDHGTNKRPEGDDLATLVFVKKDGKWLLTAAQNVSINAQAAASNPVTMSRK</sequence>
<protein>
    <submittedName>
        <fullName evidence="1">SgcJ/EcaC family oxidoreductase</fullName>
    </submittedName>
</protein>
<organism evidence="1 2">
    <name type="scientific">Fibrella aquatilis</name>
    <dbReference type="NCBI Taxonomy" id="2817059"/>
    <lineage>
        <taxon>Bacteria</taxon>
        <taxon>Pseudomonadati</taxon>
        <taxon>Bacteroidota</taxon>
        <taxon>Cytophagia</taxon>
        <taxon>Cytophagales</taxon>
        <taxon>Spirosomataceae</taxon>
        <taxon>Fibrella</taxon>
    </lineage>
</organism>
<reference evidence="1 2" key="1">
    <citation type="submission" date="2021-03" db="EMBL/GenBank/DDBJ databases">
        <title>Fibrella sp. HMF5036 genome sequencing and assembly.</title>
        <authorList>
            <person name="Kang H."/>
            <person name="Kim H."/>
            <person name="Bae S."/>
            <person name="Joh K."/>
        </authorList>
    </citation>
    <scope>NUCLEOTIDE SEQUENCE [LARGE SCALE GENOMIC DNA]</scope>
    <source>
        <strain evidence="1 2">HMF5036</strain>
    </source>
</reference>
<dbReference type="InterPro" id="IPR011944">
    <property type="entry name" value="Steroid_delta5-4_isomerase"/>
</dbReference>
<comment type="caution">
    <text evidence="1">The sequence shown here is derived from an EMBL/GenBank/DDBJ whole genome shotgun (WGS) entry which is preliminary data.</text>
</comment>
<name>A0A939G8A9_9BACT</name>
<dbReference type="NCBIfam" id="TIGR02246">
    <property type="entry name" value="SgcJ/EcaC family oxidoreductase"/>
    <property type="match status" value="1"/>
</dbReference>
<evidence type="ECO:0000313" key="2">
    <source>
        <dbReference type="Proteomes" id="UP000664795"/>
    </source>
</evidence>
<evidence type="ECO:0000313" key="1">
    <source>
        <dbReference type="EMBL" id="MBO0932474.1"/>
    </source>
</evidence>